<evidence type="ECO:0000313" key="1">
    <source>
        <dbReference type="EMBL" id="JAH45464.1"/>
    </source>
</evidence>
<reference evidence="1" key="1">
    <citation type="submission" date="2014-11" db="EMBL/GenBank/DDBJ databases">
        <authorList>
            <person name="Amaro Gonzalez C."/>
        </authorList>
    </citation>
    <scope>NUCLEOTIDE SEQUENCE</scope>
</reference>
<reference evidence="1" key="2">
    <citation type="journal article" date="2015" name="Fish Shellfish Immunol.">
        <title>Early steps in the European eel (Anguilla anguilla)-Vibrio vulnificus interaction in the gills: Role of the RtxA13 toxin.</title>
        <authorList>
            <person name="Callol A."/>
            <person name="Pajuelo D."/>
            <person name="Ebbesson L."/>
            <person name="Teles M."/>
            <person name="MacKenzie S."/>
            <person name="Amaro C."/>
        </authorList>
    </citation>
    <scope>NUCLEOTIDE SEQUENCE</scope>
</reference>
<proteinExistence type="predicted"/>
<dbReference type="EMBL" id="GBXM01063113">
    <property type="protein sequence ID" value="JAH45464.1"/>
    <property type="molecule type" value="Transcribed_RNA"/>
</dbReference>
<sequence length="49" mass="5533">MPRLRKKIICSVSSAGPSAHLIRMIRLNKVLFYRQRPCAEIASIHEGAI</sequence>
<protein>
    <submittedName>
        <fullName evidence="1">Uncharacterized protein</fullName>
    </submittedName>
</protein>
<dbReference type="AlphaFoldDB" id="A0A0E9SVS2"/>
<accession>A0A0E9SVS2</accession>
<organism evidence="1">
    <name type="scientific">Anguilla anguilla</name>
    <name type="common">European freshwater eel</name>
    <name type="synonym">Muraena anguilla</name>
    <dbReference type="NCBI Taxonomy" id="7936"/>
    <lineage>
        <taxon>Eukaryota</taxon>
        <taxon>Metazoa</taxon>
        <taxon>Chordata</taxon>
        <taxon>Craniata</taxon>
        <taxon>Vertebrata</taxon>
        <taxon>Euteleostomi</taxon>
        <taxon>Actinopterygii</taxon>
        <taxon>Neopterygii</taxon>
        <taxon>Teleostei</taxon>
        <taxon>Anguilliformes</taxon>
        <taxon>Anguillidae</taxon>
        <taxon>Anguilla</taxon>
    </lineage>
</organism>
<name>A0A0E9SVS2_ANGAN</name>